<gene>
    <name evidence="1" type="ORF">CIK00_19025</name>
</gene>
<name>A0A2N4UMM8_9GAMM</name>
<evidence type="ECO:0000313" key="1">
    <source>
        <dbReference type="EMBL" id="PLC56279.1"/>
    </source>
</evidence>
<keyword evidence="2" id="KW-1185">Reference proteome</keyword>
<protein>
    <submittedName>
        <fullName evidence="1">Uncharacterized protein</fullName>
    </submittedName>
</protein>
<proteinExistence type="predicted"/>
<reference evidence="1 2" key="1">
    <citation type="journal article" date="2018" name="Syst. Appl. Microbiol.">
        <title>Photobacterium carnosum sp. nov., isolated from spoiled modified atmosphere packaged poultry meat.</title>
        <authorList>
            <person name="Hilgarth M."/>
            <person name="Fuertes S."/>
            <person name="Ehrmann M."/>
            <person name="Vogel R.F."/>
        </authorList>
    </citation>
    <scope>NUCLEOTIDE SEQUENCE [LARGE SCALE GENOMIC DNA]</scope>
    <source>
        <strain evidence="1 2">TMW 2.2021</strain>
    </source>
</reference>
<dbReference type="EMBL" id="NPIB01000033">
    <property type="protein sequence ID" value="PLC56279.1"/>
    <property type="molecule type" value="Genomic_DNA"/>
</dbReference>
<accession>A0A2N4UMM8</accession>
<comment type="caution">
    <text evidence="1">The sequence shown here is derived from an EMBL/GenBank/DDBJ whole genome shotgun (WGS) entry which is preliminary data.</text>
</comment>
<dbReference type="Proteomes" id="UP000234420">
    <property type="component" value="Unassembled WGS sequence"/>
</dbReference>
<sequence length="65" mass="7026">MNIVLTGRAADSPFRKSARVGRSNLVTPAIFKMASTAMSGAFLRLYNLSIASADRTVGINIKRLK</sequence>
<organism evidence="1 2">
    <name type="scientific">Photobacterium carnosum</name>
    <dbReference type="NCBI Taxonomy" id="2023717"/>
    <lineage>
        <taxon>Bacteria</taxon>
        <taxon>Pseudomonadati</taxon>
        <taxon>Pseudomonadota</taxon>
        <taxon>Gammaproteobacteria</taxon>
        <taxon>Vibrionales</taxon>
        <taxon>Vibrionaceae</taxon>
        <taxon>Photobacterium</taxon>
    </lineage>
</organism>
<evidence type="ECO:0000313" key="2">
    <source>
        <dbReference type="Proteomes" id="UP000234420"/>
    </source>
</evidence>
<dbReference type="AlphaFoldDB" id="A0A2N4UMM8"/>